<organism evidence="2">
    <name type="scientific">Oryza nivara</name>
    <name type="common">Indian wild rice</name>
    <name type="synonym">Oryza sativa f. spontanea</name>
    <dbReference type="NCBI Taxonomy" id="4536"/>
    <lineage>
        <taxon>Eukaryota</taxon>
        <taxon>Viridiplantae</taxon>
        <taxon>Streptophyta</taxon>
        <taxon>Embryophyta</taxon>
        <taxon>Tracheophyta</taxon>
        <taxon>Spermatophyta</taxon>
        <taxon>Magnoliopsida</taxon>
        <taxon>Liliopsida</taxon>
        <taxon>Poales</taxon>
        <taxon>Poaceae</taxon>
        <taxon>BOP clade</taxon>
        <taxon>Oryzoideae</taxon>
        <taxon>Oryzeae</taxon>
        <taxon>Oryzinae</taxon>
        <taxon>Oryza</taxon>
    </lineage>
</organism>
<proteinExistence type="predicted"/>
<keyword evidence="3" id="KW-1185">Reference proteome</keyword>
<reference evidence="2" key="1">
    <citation type="submission" date="2015-04" db="UniProtKB">
        <authorList>
            <consortium name="EnsemblPlants"/>
        </authorList>
    </citation>
    <scope>IDENTIFICATION</scope>
    <source>
        <strain evidence="2">SL10</strain>
    </source>
</reference>
<dbReference type="HOGENOM" id="CLU_1236738_0_0_1"/>
<dbReference type="Gramene" id="ONIVA09G20120.1">
    <property type="protein sequence ID" value="ONIVA09G20120.1"/>
    <property type="gene ID" value="ONIVA09G20120"/>
</dbReference>
<reference evidence="2" key="2">
    <citation type="submission" date="2018-04" db="EMBL/GenBank/DDBJ databases">
        <title>OnivRS2 (Oryza nivara Reference Sequence Version 2).</title>
        <authorList>
            <person name="Zhang J."/>
            <person name="Kudrna D."/>
            <person name="Lee S."/>
            <person name="Talag J."/>
            <person name="Rajasekar S."/>
            <person name="Welchert J."/>
            <person name="Hsing Y.-I."/>
            <person name="Wing R.A."/>
        </authorList>
    </citation>
    <scope>NUCLEOTIDE SEQUENCE [LARGE SCALE GENOMIC DNA]</scope>
    <source>
        <strain evidence="2">SL10</strain>
    </source>
</reference>
<dbReference type="OMA" id="NCIQESS"/>
<evidence type="ECO:0000256" key="1">
    <source>
        <dbReference type="SAM" id="MobiDB-lite"/>
    </source>
</evidence>
<feature type="region of interest" description="Disordered" evidence="1">
    <location>
        <begin position="146"/>
        <end position="167"/>
    </location>
</feature>
<evidence type="ECO:0000313" key="2">
    <source>
        <dbReference type="EnsemblPlants" id="ONIVA09G20120.1"/>
    </source>
</evidence>
<protein>
    <submittedName>
        <fullName evidence="2">Uncharacterized protein</fullName>
    </submittedName>
</protein>
<dbReference type="Proteomes" id="UP000006591">
    <property type="component" value="Chromosome 9"/>
</dbReference>
<evidence type="ECO:0000313" key="3">
    <source>
        <dbReference type="Proteomes" id="UP000006591"/>
    </source>
</evidence>
<name>A0A0E0IND9_ORYNI</name>
<feature type="compositionally biased region" description="Low complexity" evidence="1">
    <location>
        <begin position="146"/>
        <end position="156"/>
    </location>
</feature>
<feature type="region of interest" description="Disordered" evidence="1">
    <location>
        <begin position="1"/>
        <end position="36"/>
    </location>
</feature>
<dbReference type="AlphaFoldDB" id="A0A0E0IND9"/>
<accession>A0A0E0IND9</accession>
<sequence length="218" mass="23028">MKGKETSRKHGSLAMGAEGRESSRVGDDPAHRPAGAGIRLWDETTGEKRVIVLRRLEEEEALGMAATSCNPWAARVRVLTLGPEFVRLVPPVGLFYIGIMGRFQKLALASHQPARATQEVLSSAPPSAVLEHQASSEMNCIQESSLSGSSSASASAPPEVDPTGTSGGDGVSYCSWLPPPPLASSCWQAPSSSAMLHCPCSSSTSVQLAFFLKTRHNA</sequence>
<dbReference type="EnsemblPlants" id="ONIVA09G20120.1">
    <property type="protein sequence ID" value="ONIVA09G20120.1"/>
    <property type="gene ID" value="ONIVA09G20120"/>
</dbReference>
<feature type="compositionally biased region" description="Basic and acidic residues" evidence="1">
    <location>
        <begin position="18"/>
        <end position="31"/>
    </location>
</feature>